<evidence type="ECO:0000313" key="3">
    <source>
        <dbReference type="Proteomes" id="UP001596004"/>
    </source>
</evidence>
<dbReference type="Gene3D" id="2.80.10.50">
    <property type="match status" value="1"/>
</dbReference>
<dbReference type="Proteomes" id="UP001596004">
    <property type="component" value="Unassembled WGS sequence"/>
</dbReference>
<dbReference type="EMBL" id="JBHSFP010000020">
    <property type="protein sequence ID" value="MFC4534140.1"/>
    <property type="molecule type" value="Genomic_DNA"/>
</dbReference>
<keyword evidence="3" id="KW-1185">Reference proteome</keyword>
<feature type="chain" id="PRO_5046359785" evidence="1">
    <location>
        <begin position="24"/>
        <end position="174"/>
    </location>
</feature>
<evidence type="ECO:0000313" key="2">
    <source>
        <dbReference type="EMBL" id="MFC4534140.1"/>
    </source>
</evidence>
<protein>
    <submittedName>
        <fullName evidence="2">RICIN domain-containing protein</fullName>
    </submittedName>
</protein>
<feature type="signal peptide" evidence="1">
    <location>
        <begin position="1"/>
        <end position="23"/>
    </location>
</feature>
<comment type="caution">
    <text evidence="2">The sequence shown here is derived from an EMBL/GenBank/DDBJ whole genome shotgun (WGS) entry which is preliminary data.</text>
</comment>
<gene>
    <name evidence="2" type="ORF">ACFO60_25545</name>
</gene>
<dbReference type="SUPFAM" id="SSF50370">
    <property type="entry name" value="Ricin B-like lectins"/>
    <property type="match status" value="1"/>
</dbReference>
<organism evidence="2 3">
    <name type="scientific">Sphaerisporangium dianthi</name>
    <dbReference type="NCBI Taxonomy" id="1436120"/>
    <lineage>
        <taxon>Bacteria</taxon>
        <taxon>Bacillati</taxon>
        <taxon>Actinomycetota</taxon>
        <taxon>Actinomycetes</taxon>
        <taxon>Streptosporangiales</taxon>
        <taxon>Streptosporangiaceae</taxon>
        <taxon>Sphaerisporangium</taxon>
    </lineage>
</organism>
<name>A0ABV9CLK2_9ACTN</name>
<dbReference type="RefSeq" id="WP_380844274.1">
    <property type="nucleotide sequence ID" value="NZ_JBHSFP010000020.1"/>
</dbReference>
<sequence>MMKTLVGALAVGGALLTAAPAHAASYLEFENDSSAFDLVMSATGVTNGALVGLATDNNSSLGQWRGETVGTSIDNLPQRRFVLRASEGSAAGPLCLAVKDDIQPGQAIGVKVATCNTLKAQMWTLTSGGGSLVRLRSEKYRTHVITRVSGPEFLTPLQMTTAPAGSLWVQRTAA</sequence>
<reference evidence="3" key="1">
    <citation type="journal article" date="2019" name="Int. J. Syst. Evol. Microbiol.">
        <title>The Global Catalogue of Microorganisms (GCM) 10K type strain sequencing project: providing services to taxonomists for standard genome sequencing and annotation.</title>
        <authorList>
            <consortium name="The Broad Institute Genomics Platform"/>
            <consortium name="The Broad Institute Genome Sequencing Center for Infectious Disease"/>
            <person name="Wu L."/>
            <person name="Ma J."/>
        </authorList>
    </citation>
    <scope>NUCLEOTIDE SEQUENCE [LARGE SCALE GENOMIC DNA]</scope>
    <source>
        <strain evidence="3">CGMCC 4.7132</strain>
    </source>
</reference>
<proteinExistence type="predicted"/>
<dbReference type="InterPro" id="IPR035992">
    <property type="entry name" value="Ricin_B-like_lectins"/>
</dbReference>
<dbReference type="CDD" id="cd00161">
    <property type="entry name" value="beta-trefoil_Ricin-like"/>
    <property type="match status" value="1"/>
</dbReference>
<evidence type="ECO:0000256" key="1">
    <source>
        <dbReference type="SAM" id="SignalP"/>
    </source>
</evidence>
<keyword evidence="1" id="KW-0732">Signal</keyword>
<accession>A0ABV9CLK2</accession>